<gene>
    <name evidence="2" type="ORF">FCULG_00001858</name>
    <name evidence="3" type="ORF">HYE67_004568</name>
</gene>
<evidence type="ECO:0000313" key="4">
    <source>
        <dbReference type="Proteomes" id="UP000241587"/>
    </source>
</evidence>
<feature type="compositionally biased region" description="Polar residues" evidence="1">
    <location>
        <begin position="32"/>
        <end position="44"/>
    </location>
</feature>
<reference evidence="3" key="2">
    <citation type="submission" date="2020-11" db="EMBL/GenBank/DDBJ databases">
        <title>The chromosome-scale genome resource for two endophytic Fusarium species: F. culmorum and F. pseudograminearum.</title>
        <authorList>
            <person name="Yuan Z."/>
        </authorList>
    </citation>
    <scope>NUCLEOTIDE SEQUENCE</scope>
    <source>
        <strain evidence="3">Class2-1B</strain>
    </source>
</reference>
<evidence type="ECO:0000313" key="2">
    <source>
        <dbReference type="EMBL" id="PTD03704.1"/>
    </source>
</evidence>
<dbReference type="Proteomes" id="UP000663297">
    <property type="component" value="Chromosome 2"/>
</dbReference>
<organism evidence="2 4">
    <name type="scientific">Fusarium culmorum</name>
    <dbReference type="NCBI Taxonomy" id="5516"/>
    <lineage>
        <taxon>Eukaryota</taxon>
        <taxon>Fungi</taxon>
        <taxon>Dikarya</taxon>
        <taxon>Ascomycota</taxon>
        <taxon>Pezizomycotina</taxon>
        <taxon>Sordariomycetes</taxon>
        <taxon>Hypocreomycetidae</taxon>
        <taxon>Hypocreales</taxon>
        <taxon>Nectriaceae</taxon>
        <taxon>Fusarium</taxon>
    </lineage>
</organism>
<reference evidence="2 4" key="1">
    <citation type="submission" date="2018-02" db="EMBL/GenBank/DDBJ databases">
        <title>Fusarium culmorum secondary metabolites in fungal-bacterial-plant interactions.</title>
        <authorList>
            <person name="Schmidt R."/>
        </authorList>
    </citation>
    <scope>NUCLEOTIDE SEQUENCE [LARGE SCALE GENOMIC DNA]</scope>
    <source>
        <strain evidence="2 4">PV</strain>
    </source>
</reference>
<feature type="compositionally biased region" description="Basic and acidic residues" evidence="1">
    <location>
        <begin position="1"/>
        <end position="16"/>
    </location>
</feature>
<proteinExistence type="predicted"/>
<dbReference type="AlphaFoldDB" id="A0A2T4GJE5"/>
<accession>A0A2T4GJE5</accession>
<dbReference type="EMBL" id="CP064748">
    <property type="protein sequence ID" value="QPC62337.1"/>
    <property type="molecule type" value="Genomic_DNA"/>
</dbReference>
<name>A0A2T4GJE5_FUSCU</name>
<dbReference type="EMBL" id="PVEM01000012">
    <property type="protein sequence ID" value="PTD03704.1"/>
    <property type="molecule type" value="Genomic_DNA"/>
</dbReference>
<dbReference type="OMA" id="RFQTNDQ"/>
<sequence length="122" mass="13564">MDTLKQNDTETMRTKDNSATPTHHRQVVAETLSGNTPTASTETLGRNRANADGIVTGGTNLTKPRFQTNDQVSRISNWLWNVDRPWEGFKQSNSPDSKIVQDKTENNIMAQAKQGAITPPRK</sequence>
<evidence type="ECO:0000256" key="1">
    <source>
        <dbReference type="SAM" id="MobiDB-lite"/>
    </source>
</evidence>
<protein>
    <submittedName>
        <fullName evidence="2">Uncharacterized protein</fullName>
    </submittedName>
</protein>
<dbReference type="OrthoDB" id="5017816at2759"/>
<feature type="region of interest" description="Disordered" evidence="1">
    <location>
        <begin position="1"/>
        <end position="44"/>
    </location>
</feature>
<evidence type="ECO:0000313" key="3">
    <source>
        <dbReference type="EMBL" id="QPC62337.1"/>
    </source>
</evidence>
<keyword evidence="4" id="KW-1185">Reference proteome</keyword>
<dbReference type="Proteomes" id="UP000241587">
    <property type="component" value="Unassembled WGS sequence"/>
</dbReference>